<feature type="domain" description="HTH lysR-type" evidence="5">
    <location>
        <begin position="2"/>
        <end position="59"/>
    </location>
</feature>
<dbReference type="PANTHER" id="PTHR30346:SF28">
    <property type="entry name" value="HTH-TYPE TRANSCRIPTIONAL REGULATOR CYNR"/>
    <property type="match status" value="1"/>
</dbReference>
<accession>A0A938YF30</accession>
<dbReference type="GO" id="GO:0032993">
    <property type="term" value="C:protein-DNA complex"/>
    <property type="evidence" value="ECO:0007669"/>
    <property type="project" value="TreeGrafter"/>
</dbReference>
<dbReference type="InterPro" id="IPR036388">
    <property type="entry name" value="WH-like_DNA-bd_sf"/>
</dbReference>
<keyword evidence="7" id="KW-1185">Reference proteome</keyword>
<dbReference type="Pfam" id="PF00126">
    <property type="entry name" value="HTH_1"/>
    <property type="match status" value="1"/>
</dbReference>
<evidence type="ECO:0000256" key="4">
    <source>
        <dbReference type="ARBA" id="ARBA00023163"/>
    </source>
</evidence>
<name>A0A938YF30_9ACTN</name>
<dbReference type="SUPFAM" id="SSF53850">
    <property type="entry name" value="Periplasmic binding protein-like II"/>
    <property type="match status" value="1"/>
</dbReference>
<dbReference type="Gene3D" id="1.10.10.10">
    <property type="entry name" value="Winged helix-like DNA-binding domain superfamily/Winged helix DNA-binding domain"/>
    <property type="match status" value="1"/>
</dbReference>
<gene>
    <name evidence="6" type="ORF">JL106_19795</name>
</gene>
<comment type="caution">
    <text evidence="6">The sequence shown here is derived from an EMBL/GenBank/DDBJ whole genome shotgun (WGS) entry which is preliminary data.</text>
</comment>
<dbReference type="Gene3D" id="3.40.190.10">
    <property type="entry name" value="Periplasmic binding protein-like II"/>
    <property type="match status" value="1"/>
</dbReference>
<dbReference type="SUPFAM" id="SSF46785">
    <property type="entry name" value="Winged helix' DNA-binding domain"/>
    <property type="match status" value="1"/>
</dbReference>
<protein>
    <submittedName>
        <fullName evidence="6">LysR family transcriptional regulator</fullName>
    </submittedName>
</protein>
<dbReference type="InterPro" id="IPR036390">
    <property type="entry name" value="WH_DNA-bd_sf"/>
</dbReference>
<sequence>MVDLRALRTFVTVADLGTVSAAADELRIAQPALSRQIVALERDLGTSLFERSPGRVRLSAAGRSLLPAARDLLVRAGQFRDRAASEAAGRLTRLTLAAPATTLADVVAPFVATFAPEDPVPTVLESSAVPSPDGLTALDRGADLVIGPVPPRPPAQGRAVAVLPVWADVPSTHPVLAGSVTGPGRVLGLAVTRLLAHPLITVPPGFTARTVLDVEIQRSQHDLDNTEAAVERPTVLEASSGTVAQALAAAGRGVAVVTDDPRYGLTRRAVLDRDGRPLRFRLFASWPHDHPARADLAAMVDRLAAFLVQRYGPDTDPAAAR</sequence>
<proteinExistence type="inferred from homology"/>
<dbReference type="GO" id="GO:0003677">
    <property type="term" value="F:DNA binding"/>
    <property type="evidence" value="ECO:0007669"/>
    <property type="project" value="UniProtKB-KW"/>
</dbReference>
<dbReference type="GO" id="GO:0003700">
    <property type="term" value="F:DNA-binding transcription factor activity"/>
    <property type="evidence" value="ECO:0007669"/>
    <property type="project" value="InterPro"/>
</dbReference>
<reference evidence="6" key="1">
    <citation type="submission" date="2021-01" db="EMBL/GenBank/DDBJ databases">
        <title>YIM 132084 draft genome.</title>
        <authorList>
            <person name="An D."/>
        </authorList>
    </citation>
    <scope>NUCLEOTIDE SEQUENCE</scope>
    <source>
        <strain evidence="6">YIM 132084</strain>
    </source>
</reference>
<dbReference type="PRINTS" id="PR00039">
    <property type="entry name" value="HTHLYSR"/>
</dbReference>
<dbReference type="Proteomes" id="UP000663792">
    <property type="component" value="Unassembled WGS sequence"/>
</dbReference>
<keyword evidence="2" id="KW-0805">Transcription regulation</keyword>
<dbReference type="EMBL" id="JAERWK010000029">
    <property type="protein sequence ID" value="MBM9469532.1"/>
    <property type="molecule type" value="Genomic_DNA"/>
</dbReference>
<evidence type="ECO:0000313" key="7">
    <source>
        <dbReference type="Proteomes" id="UP000663792"/>
    </source>
</evidence>
<evidence type="ECO:0000256" key="2">
    <source>
        <dbReference type="ARBA" id="ARBA00023015"/>
    </source>
</evidence>
<keyword evidence="4" id="KW-0804">Transcription</keyword>
<dbReference type="FunFam" id="1.10.10.10:FF:000001">
    <property type="entry name" value="LysR family transcriptional regulator"/>
    <property type="match status" value="1"/>
</dbReference>
<dbReference type="PROSITE" id="PS50931">
    <property type="entry name" value="HTH_LYSR"/>
    <property type="match status" value="1"/>
</dbReference>
<comment type="similarity">
    <text evidence="1">Belongs to the LysR transcriptional regulatory family.</text>
</comment>
<evidence type="ECO:0000256" key="1">
    <source>
        <dbReference type="ARBA" id="ARBA00009437"/>
    </source>
</evidence>
<dbReference type="AlphaFoldDB" id="A0A938YF30"/>
<evidence type="ECO:0000313" key="6">
    <source>
        <dbReference type="EMBL" id="MBM9469532.1"/>
    </source>
</evidence>
<dbReference type="InterPro" id="IPR005119">
    <property type="entry name" value="LysR_subst-bd"/>
</dbReference>
<keyword evidence="3" id="KW-0238">DNA-binding</keyword>
<dbReference type="RefSeq" id="WP_205262497.1">
    <property type="nucleotide sequence ID" value="NZ_JAERWK010000029.1"/>
</dbReference>
<dbReference type="PANTHER" id="PTHR30346">
    <property type="entry name" value="TRANSCRIPTIONAL DUAL REGULATOR HCAR-RELATED"/>
    <property type="match status" value="1"/>
</dbReference>
<evidence type="ECO:0000256" key="3">
    <source>
        <dbReference type="ARBA" id="ARBA00023125"/>
    </source>
</evidence>
<dbReference type="InterPro" id="IPR000847">
    <property type="entry name" value="LysR_HTH_N"/>
</dbReference>
<evidence type="ECO:0000259" key="5">
    <source>
        <dbReference type="PROSITE" id="PS50931"/>
    </source>
</evidence>
<dbReference type="Pfam" id="PF03466">
    <property type="entry name" value="LysR_substrate"/>
    <property type="match status" value="1"/>
</dbReference>
<organism evidence="6 7">
    <name type="scientific">Nakamurella leprariae</name>
    <dbReference type="NCBI Taxonomy" id="2803911"/>
    <lineage>
        <taxon>Bacteria</taxon>
        <taxon>Bacillati</taxon>
        <taxon>Actinomycetota</taxon>
        <taxon>Actinomycetes</taxon>
        <taxon>Nakamurellales</taxon>
        <taxon>Nakamurellaceae</taxon>
        <taxon>Nakamurella</taxon>
    </lineage>
</organism>